<feature type="compositionally biased region" description="Polar residues" evidence="1">
    <location>
        <begin position="49"/>
        <end position="61"/>
    </location>
</feature>
<feature type="region of interest" description="Disordered" evidence="1">
    <location>
        <begin position="173"/>
        <end position="205"/>
    </location>
</feature>
<accession>A0A5J4T830</accession>
<evidence type="ECO:0000313" key="2">
    <source>
        <dbReference type="EMBL" id="KAA6354596.1"/>
    </source>
</evidence>
<organism evidence="2 3">
    <name type="scientific">Streblomastix strix</name>
    <dbReference type="NCBI Taxonomy" id="222440"/>
    <lineage>
        <taxon>Eukaryota</taxon>
        <taxon>Metamonada</taxon>
        <taxon>Preaxostyla</taxon>
        <taxon>Oxymonadida</taxon>
        <taxon>Streblomastigidae</taxon>
        <taxon>Streblomastix</taxon>
    </lineage>
</organism>
<dbReference type="EMBL" id="SNRW01036042">
    <property type="protein sequence ID" value="KAA6354596.1"/>
    <property type="molecule type" value="Genomic_DNA"/>
</dbReference>
<feature type="region of interest" description="Disordered" evidence="1">
    <location>
        <begin position="1"/>
        <end position="81"/>
    </location>
</feature>
<feature type="compositionally biased region" description="Basic residues" evidence="1">
    <location>
        <begin position="23"/>
        <end position="41"/>
    </location>
</feature>
<protein>
    <submittedName>
        <fullName evidence="2">Uncharacterized protein</fullName>
    </submittedName>
</protein>
<evidence type="ECO:0000313" key="3">
    <source>
        <dbReference type="Proteomes" id="UP000324800"/>
    </source>
</evidence>
<feature type="compositionally biased region" description="Polar residues" evidence="1">
    <location>
        <begin position="69"/>
        <end position="80"/>
    </location>
</feature>
<reference evidence="2 3" key="1">
    <citation type="submission" date="2019-03" db="EMBL/GenBank/DDBJ databases">
        <title>Single cell metagenomics reveals metabolic interactions within the superorganism composed of flagellate Streblomastix strix and complex community of Bacteroidetes bacteria on its surface.</title>
        <authorList>
            <person name="Treitli S.C."/>
            <person name="Kolisko M."/>
            <person name="Husnik F."/>
            <person name="Keeling P."/>
            <person name="Hampl V."/>
        </authorList>
    </citation>
    <scope>NUCLEOTIDE SEQUENCE [LARGE SCALE GENOMIC DNA]</scope>
    <source>
        <strain evidence="2">ST1C</strain>
    </source>
</reference>
<evidence type="ECO:0000256" key="1">
    <source>
        <dbReference type="SAM" id="MobiDB-lite"/>
    </source>
</evidence>
<name>A0A5J4T830_9EUKA</name>
<gene>
    <name evidence="2" type="ORF">EZS28_049877</name>
</gene>
<proteinExistence type="predicted"/>
<dbReference type="AlphaFoldDB" id="A0A5J4T830"/>
<sequence>MPYLQLKRRENLENFPLEQPATHHSKIKHTTGPKSQHRAGIKVREKANQQRQQLLDSNPDYNNRDIDNPDNQQAVKQPSVVQPAASESLALVAGQASGLGLISPSNGQKAVIQLNQRDEDESAEDEQTDEAALNQNMEYRVNQISQRPDQQLNLLTQQQQQNIKDGMEIDPEEHQDADESLNQRLHLRPRQRGGREGKNPKALQPGTSFQLVLRLALQPRKVKPLPAQAAKQKANPSLKLRNQIQKTVKTRRTRFRIPERIDTHQAKEIRIEIPIEGNGDWECADDN</sequence>
<feature type="non-terminal residue" evidence="2">
    <location>
        <position position="287"/>
    </location>
</feature>
<dbReference type="Proteomes" id="UP000324800">
    <property type="component" value="Unassembled WGS sequence"/>
</dbReference>
<comment type="caution">
    <text evidence="2">The sequence shown here is derived from an EMBL/GenBank/DDBJ whole genome shotgun (WGS) entry which is preliminary data.</text>
</comment>